<keyword evidence="2" id="KW-0808">Transferase</keyword>
<accession>A0A2C7AGB9</accession>
<dbReference type="EMBL" id="PDNU01000003">
    <property type="protein sequence ID" value="PHK96535.1"/>
    <property type="molecule type" value="Genomic_DNA"/>
</dbReference>
<dbReference type="Gene3D" id="1.20.1050.10">
    <property type="match status" value="1"/>
</dbReference>
<evidence type="ECO:0000313" key="3">
    <source>
        <dbReference type="Proteomes" id="UP000223527"/>
    </source>
</evidence>
<protein>
    <submittedName>
        <fullName evidence="2">Glutathione S-transferase</fullName>
    </submittedName>
</protein>
<keyword evidence="3" id="KW-1185">Reference proteome</keyword>
<dbReference type="RefSeq" id="WP_099094265.1">
    <property type="nucleotide sequence ID" value="NZ_PDNU01000003.1"/>
</dbReference>
<dbReference type="CDD" id="cd03202">
    <property type="entry name" value="GST_C_etherase_LigE"/>
    <property type="match status" value="1"/>
</dbReference>
<dbReference type="Pfam" id="PF13409">
    <property type="entry name" value="GST_N_2"/>
    <property type="match status" value="1"/>
</dbReference>
<dbReference type="Gene3D" id="3.40.30.10">
    <property type="entry name" value="Glutaredoxin"/>
    <property type="match status" value="1"/>
</dbReference>
<evidence type="ECO:0000313" key="2">
    <source>
        <dbReference type="EMBL" id="PHK96535.1"/>
    </source>
</evidence>
<name>A0A2C7AGB9_9PROT</name>
<gene>
    <name evidence="2" type="ORF">CR162_04205</name>
</gene>
<dbReference type="PANTHER" id="PTHR42673:SF4">
    <property type="entry name" value="MALEYLACETOACETATE ISOMERASE"/>
    <property type="match status" value="1"/>
</dbReference>
<dbReference type="AlphaFoldDB" id="A0A2C7AGB9"/>
<organism evidence="2 3">
    <name type="scientific">Teichococcus rhizosphaerae</name>
    <dbReference type="NCBI Taxonomy" id="1335062"/>
    <lineage>
        <taxon>Bacteria</taxon>
        <taxon>Pseudomonadati</taxon>
        <taxon>Pseudomonadota</taxon>
        <taxon>Alphaproteobacteria</taxon>
        <taxon>Acetobacterales</taxon>
        <taxon>Roseomonadaceae</taxon>
        <taxon>Roseomonas</taxon>
    </lineage>
</organism>
<dbReference type="Pfam" id="PF22041">
    <property type="entry name" value="GST_C_7"/>
    <property type="match status" value="1"/>
</dbReference>
<dbReference type="InterPro" id="IPR054416">
    <property type="entry name" value="GST_UstS-like_C"/>
</dbReference>
<dbReference type="SUPFAM" id="SSF52833">
    <property type="entry name" value="Thioredoxin-like"/>
    <property type="match status" value="1"/>
</dbReference>
<comment type="caution">
    <text evidence="2">The sequence shown here is derived from an EMBL/GenBank/DDBJ whole genome shotgun (WGS) entry which is preliminary data.</text>
</comment>
<dbReference type="GO" id="GO:0006559">
    <property type="term" value="P:L-phenylalanine catabolic process"/>
    <property type="evidence" value="ECO:0007669"/>
    <property type="project" value="TreeGrafter"/>
</dbReference>
<dbReference type="CDD" id="cd03038">
    <property type="entry name" value="GST_N_etherase_LigE"/>
    <property type="match status" value="1"/>
</dbReference>
<dbReference type="SUPFAM" id="SSF47616">
    <property type="entry name" value="GST C-terminal domain-like"/>
    <property type="match status" value="1"/>
</dbReference>
<dbReference type="PANTHER" id="PTHR42673">
    <property type="entry name" value="MALEYLACETOACETATE ISOMERASE"/>
    <property type="match status" value="1"/>
</dbReference>
<dbReference type="InterPro" id="IPR036249">
    <property type="entry name" value="Thioredoxin-like_sf"/>
</dbReference>
<dbReference type="GO" id="GO:0016034">
    <property type="term" value="F:maleylacetoacetate isomerase activity"/>
    <property type="evidence" value="ECO:0007669"/>
    <property type="project" value="TreeGrafter"/>
</dbReference>
<evidence type="ECO:0000259" key="1">
    <source>
        <dbReference type="PROSITE" id="PS50404"/>
    </source>
</evidence>
<dbReference type="Proteomes" id="UP000223527">
    <property type="component" value="Unassembled WGS sequence"/>
</dbReference>
<reference evidence="2 3" key="1">
    <citation type="submission" date="2017-10" db="EMBL/GenBank/DDBJ databases">
        <authorList>
            <person name="Banno H."/>
            <person name="Chua N.-H."/>
        </authorList>
    </citation>
    <scope>NUCLEOTIDE SEQUENCE [LARGE SCALE GENOMIC DNA]</scope>
    <source>
        <strain evidence="2 3">YW11</strain>
    </source>
</reference>
<feature type="domain" description="GST N-terminal" evidence="1">
    <location>
        <begin position="8"/>
        <end position="84"/>
    </location>
</feature>
<dbReference type="InterPro" id="IPR004045">
    <property type="entry name" value="Glutathione_S-Trfase_N"/>
</dbReference>
<dbReference type="GO" id="GO:0006749">
    <property type="term" value="P:glutathione metabolic process"/>
    <property type="evidence" value="ECO:0007669"/>
    <property type="project" value="TreeGrafter"/>
</dbReference>
<dbReference type="InterPro" id="IPR036282">
    <property type="entry name" value="Glutathione-S-Trfase_C_sf"/>
</dbReference>
<sequence>MARELYELAGADPARRFSPYCWRSRMALAHKGLEAACIPWRFTDSQAIAFSGQDKVPVLVDGDRVVSDSWAIAEYLEERYPEAPSLFRGARQPVRFIAAWADTVLNAQLVRMIVSDIPQWLGEGQQAYFRASREARFGMGLEQVTQGRESRLPEFRTALQPMRVLLWENPFLGGGSPDYADYAVFGGFQWARCVSSLSLLEATDPVHGWRERMLDLFGGLARDVPHCGR</sequence>
<dbReference type="OrthoDB" id="508035at2"/>
<dbReference type="PROSITE" id="PS50404">
    <property type="entry name" value="GST_NTER"/>
    <property type="match status" value="1"/>
</dbReference>
<dbReference type="GO" id="GO:0004364">
    <property type="term" value="F:glutathione transferase activity"/>
    <property type="evidence" value="ECO:0007669"/>
    <property type="project" value="TreeGrafter"/>
</dbReference>
<proteinExistence type="predicted"/>